<name>T0R197_SAPDV</name>
<dbReference type="GO" id="GO:0043048">
    <property type="term" value="P:dolichyl monophosphate biosynthetic process"/>
    <property type="evidence" value="ECO:0007669"/>
    <property type="project" value="TreeGrafter"/>
</dbReference>
<feature type="transmembrane region" description="Helical" evidence="10">
    <location>
        <begin position="401"/>
        <end position="420"/>
    </location>
</feature>
<gene>
    <name evidence="11" type="ORF">SDRG_01803</name>
</gene>
<feature type="transmembrane region" description="Helical" evidence="10">
    <location>
        <begin position="38"/>
        <end position="56"/>
    </location>
</feature>
<feature type="transmembrane region" description="Helical" evidence="10">
    <location>
        <begin position="306"/>
        <end position="326"/>
    </location>
</feature>
<dbReference type="EMBL" id="JH767135">
    <property type="protein sequence ID" value="EQC40731.1"/>
    <property type="molecule type" value="Genomic_DNA"/>
</dbReference>
<keyword evidence="12" id="KW-1185">Reference proteome</keyword>
<evidence type="ECO:0000256" key="2">
    <source>
        <dbReference type="ARBA" id="ARBA00010794"/>
    </source>
</evidence>
<evidence type="ECO:0000256" key="6">
    <source>
        <dbReference type="ARBA" id="ARBA00022777"/>
    </source>
</evidence>
<dbReference type="GeneID" id="19942530"/>
<evidence type="ECO:0000256" key="1">
    <source>
        <dbReference type="ARBA" id="ARBA00004477"/>
    </source>
</evidence>
<protein>
    <recommendedName>
        <fullName evidence="3">dolichol kinase</fullName>
        <ecNumber evidence="3">2.7.1.108</ecNumber>
    </recommendedName>
</protein>
<keyword evidence="4" id="KW-0808">Transferase</keyword>
<feature type="transmembrane region" description="Helical" evidence="10">
    <location>
        <begin position="514"/>
        <end position="531"/>
    </location>
</feature>
<evidence type="ECO:0000256" key="3">
    <source>
        <dbReference type="ARBA" id="ARBA00012132"/>
    </source>
</evidence>
<feature type="transmembrane region" description="Helical" evidence="10">
    <location>
        <begin position="6"/>
        <end position="26"/>
    </location>
</feature>
<dbReference type="GO" id="GO:0005789">
    <property type="term" value="C:endoplasmic reticulum membrane"/>
    <property type="evidence" value="ECO:0007669"/>
    <property type="project" value="UniProtKB-SubCell"/>
</dbReference>
<comment type="subcellular location">
    <subcellularLocation>
        <location evidence="1">Endoplasmic reticulum membrane</location>
        <topology evidence="1">Multi-pass membrane protein</topology>
    </subcellularLocation>
</comment>
<reference evidence="11 12" key="1">
    <citation type="submission" date="2012-04" db="EMBL/GenBank/DDBJ databases">
        <title>The Genome Sequence of Saprolegnia declina VS20.</title>
        <authorList>
            <consortium name="The Broad Institute Genome Sequencing Platform"/>
            <person name="Russ C."/>
            <person name="Nusbaum C."/>
            <person name="Tyler B."/>
            <person name="van West P."/>
            <person name="Dieguez-Uribeondo J."/>
            <person name="de Bruijn I."/>
            <person name="Tripathy S."/>
            <person name="Jiang R."/>
            <person name="Young S.K."/>
            <person name="Zeng Q."/>
            <person name="Gargeya S."/>
            <person name="Fitzgerald M."/>
            <person name="Haas B."/>
            <person name="Abouelleil A."/>
            <person name="Alvarado L."/>
            <person name="Arachchi H.M."/>
            <person name="Berlin A."/>
            <person name="Chapman S.B."/>
            <person name="Goldberg J."/>
            <person name="Griggs A."/>
            <person name="Gujja S."/>
            <person name="Hansen M."/>
            <person name="Howarth C."/>
            <person name="Imamovic A."/>
            <person name="Larimer J."/>
            <person name="McCowen C."/>
            <person name="Montmayeur A."/>
            <person name="Murphy C."/>
            <person name="Neiman D."/>
            <person name="Pearson M."/>
            <person name="Priest M."/>
            <person name="Roberts A."/>
            <person name="Saif S."/>
            <person name="Shea T."/>
            <person name="Sisk P."/>
            <person name="Sykes S."/>
            <person name="Wortman J."/>
            <person name="Nusbaum C."/>
            <person name="Birren B."/>
        </authorList>
    </citation>
    <scope>NUCLEOTIDE SEQUENCE [LARGE SCALE GENOMIC DNA]</scope>
    <source>
        <strain evidence="11 12">VS20</strain>
    </source>
</reference>
<dbReference type="InterPro" id="IPR032974">
    <property type="entry name" value="Polypren_kinase"/>
</dbReference>
<keyword evidence="6" id="KW-0418">Kinase</keyword>
<dbReference type="OMA" id="EIHWPGT"/>
<dbReference type="RefSeq" id="XP_008605575.1">
    <property type="nucleotide sequence ID" value="XM_008607353.1"/>
</dbReference>
<keyword evidence="7" id="KW-0256">Endoplasmic reticulum</keyword>
<accession>T0R197</accession>
<dbReference type="GO" id="GO:0004168">
    <property type="term" value="F:dolichol kinase activity"/>
    <property type="evidence" value="ECO:0007669"/>
    <property type="project" value="UniProtKB-EC"/>
</dbReference>
<feature type="transmembrane region" description="Helical" evidence="10">
    <location>
        <begin position="156"/>
        <end position="175"/>
    </location>
</feature>
<evidence type="ECO:0000313" key="12">
    <source>
        <dbReference type="Proteomes" id="UP000030762"/>
    </source>
</evidence>
<dbReference type="AlphaFoldDB" id="T0R197"/>
<evidence type="ECO:0000256" key="7">
    <source>
        <dbReference type="ARBA" id="ARBA00022824"/>
    </source>
</evidence>
<dbReference type="OrthoDB" id="377083at2759"/>
<evidence type="ECO:0000256" key="9">
    <source>
        <dbReference type="ARBA" id="ARBA00023136"/>
    </source>
</evidence>
<evidence type="ECO:0000256" key="5">
    <source>
        <dbReference type="ARBA" id="ARBA00022692"/>
    </source>
</evidence>
<dbReference type="eggNOG" id="KOG2468">
    <property type="taxonomic scope" value="Eukaryota"/>
</dbReference>
<feature type="transmembrane region" description="Helical" evidence="10">
    <location>
        <begin position="224"/>
        <end position="244"/>
    </location>
</feature>
<dbReference type="STRING" id="1156394.T0R197"/>
<feature type="transmembrane region" description="Helical" evidence="10">
    <location>
        <begin position="361"/>
        <end position="380"/>
    </location>
</feature>
<feature type="transmembrane region" description="Helical" evidence="10">
    <location>
        <begin position="461"/>
        <end position="480"/>
    </location>
</feature>
<feature type="transmembrane region" description="Helical" evidence="10">
    <location>
        <begin position="265"/>
        <end position="286"/>
    </location>
</feature>
<dbReference type="InParanoid" id="T0R197"/>
<comment type="similarity">
    <text evidence="2">Belongs to the polyprenol kinase family.</text>
</comment>
<feature type="transmembrane region" description="Helical" evidence="10">
    <location>
        <begin position="426"/>
        <end position="449"/>
    </location>
</feature>
<feature type="transmembrane region" description="Helical" evidence="10">
    <location>
        <begin position="103"/>
        <end position="125"/>
    </location>
</feature>
<sequence length="533" mass="57420">MQARVAVEASIFGVAIAWLYAASFHLRVLDALPQLQPLLACLMAMLVAGTVATMRAHVYLPLHTIARTRPENDTGILVGAVLLPLVGCSRLLVAFAETSTLDAYALVLLVYVMALALSTLVRLGARAPWSLSPTALWEPVLVQSLSLLLPSDYGTYVWQLHATLAVYNLLLSSGLGALPRSFTFGEAMVLSQGMSLLFVDSVFYTLQSMARFDAKIPVHEPTTIVIQLVLVSGVALGVLCTPLFRQYGAPLPLTPSPPLPLRPTLLFGGLVATVGVVFLVWSSYLLRESTLLWLFARISSPSAVRVLAYWAVLLGVVVPLCPWIASTLGLRQIVARKLYHFLAVALFLPASLLDMDLLRLSYAIAIGLFFIIECVRALSVPPIGRPIAAFMRAYLDHRDDGRIVLSHTYLLLGCALPSWLCPDASSVLLANTGVLALGIGDAMGAVVGSSVGRTKVCGTKTLEGSVAVFLSMVLFAYAAVPSAHPWATPVFLGFLWSTWLTTALEAVTCQIDNLVLPLFYLATCCITQAYLHV</sequence>
<evidence type="ECO:0000256" key="10">
    <source>
        <dbReference type="SAM" id="Phobius"/>
    </source>
</evidence>
<keyword evidence="9 10" id="KW-0472">Membrane</keyword>
<feature type="transmembrane region" description="Helical" evidence="10">
    <location>
        <begin position="76"/>
        <end position="96"/>
    </location>
</feature>
<proteinExistence type="inferred from homology"/>
<dbReference type="EC" id="2.7.1.108" evidence="3"/>
<dbReference type="VEuPathDB" id="FungiDB:SDRG_01803"/>
<evidence type="ECO:0000256" key="4">
    <source>
        <dbReference type="ARBA" id="ARBA00022679"/>
    </source>
</evidence>
<dbReference type="PANTHER" id="PTHR13205:SF15">
    <property type="entry name" value="DOLICHOL KINASE"/>
    <property type="match status" value="1"/>
</dbReference>
<organism evidence="11 12">
    <name type="scientific">Saprolegnia diclina (strain VS20)</name>
    <dbReference type="NCBI Taxonomy" id="1156394"/>
    <lineage>
        <taxon>Eukaryota</taxon>
        <taxon>Sar</taxon>
        <taxon>Stramenopiles</taxon>
        <taxon>Oomycota</taxon>
        <taxon>Saprolegniomycetes</taxon>
        <taxon>Saprolegniales</taxon>
        <taxon>Saprolegniaceae</taxon>
        <taxon>Saprolegnia</taxon>
    </lineage>
</organism>
<keyword evidence="5 10" id="KW-0812">Transmembrane</keyword>
<dbReference type="Proteomes" id="UP000030762">
    <property type="component" value="Unassembled WGS sequence"/>
</dbReference>
<dbReference type="PANTHER" id="PTHR13205">
    <property type="entry name" value="TRANSMEMBRANE PROTEIN 15-RELATED"/>
    <property type="match status" value="1"/>
</dbReference>
<keyword evidence="8 10" id="KW-1133">Transmembrane helix</keyword>
<evidence type="ECO:0000313" key="11">
    <source>
        <dbReference type="EMBL" id="EQC40731.1"/>
    </source>
</evidence>
<feature type="transmembrane region" description="Helical" evidence="10">
    <location>
        <begin position="486"/>
        <end position="507"/>
    </location>
</feature>
<evidence type="ECO:0000256" key="8">
    <source>
        <dbReference type="ARBA" id="ARBA00022989"/>
    </source>
</evidence>